<dbReference type="OrthoDB" id="2099887at2759"/>
<evidence type="ECO:0000256" key="1">
    <source>
        <dbReference type="SAM" id="MobiDB-lite"/>
    </source>
</evidence>
<feature type="compositionally biased region" description="Polar residues" evidence="1">
    <location>
        <begin position="83"/>
        <end position="98"/>
    </location>
</feature>
<feature type="signal peptide" evidence="2">
    <location>
        <begin position="1"/>
        <end position="18"/>
    </location>
</feature>
<evidence type="ECO:0000313" key="4">
    <source>
        <dbReference type="Proteomes" id="UP000811619"/>
    </source>
</evidence>
<dbReference type="AlphaFoldDB" id="A0A8K0J6U9"/>
<dbReference type="PANTHER" id="PTHR38787:SF3">
    <property type="entry name" value="REGULATORY P DOMAIN-CONTAINING PROTEIN"/>
    <property type="match status" value="1"/>
</dbReference>
<sequence>MKLGTVTLLAMAAGYVQAESAASKMSQVMRAKASFHKKKQEAGVFAEKNYQGTGYVECKDGKAGEYSCHNIDVKGSMTHEAMGSTSREGNDIWENSPSWARRTARPL</sequence>
<keyword evidence="2" id="KW-0732">Signal</keyword>
<keyword evidence="4" id="KW-1185">Reference proteome</keyword>
<reference evidence="3" key="1">
    <citation type="journal article" date="2020" name="bioRxiv">
        <title>Whole genome comparisons of ergot fungi reveals the divergence and evolution of species within the genus Claviceps are the result of varying mechanisms driving genome evolution and host range expansion.</title>
        <authorList>
            <person name="Wyka S.A."/>
            <person name="Mondo S.J."/>
            <person name="Liu M."/>
            <person name="Dettman J."/>
            <person name="Nalam V."/>
            <person name="Broders K.D."/>
        </authorList>
    </citation>
    <scope>NUCLEOTIDE SEQUENCE</scope>
    <source>
        <strain evidence="3">CCC 489</strain>
    </source>
</reference>
<proteinExistence type="predicted"/>
<dbReference type="EMBL" id="SRPY01000320">
    <property type="protein sequence ID" value="KAG5925967.1"/>
    <property type="molecule type" value="Genomic_DNA"/>
</dbReference>
<gene>
    <name evidence="3" type="ORF">E4U42_003770</name>
</gene>
<feature type="chain" id="PRO_5035419017" evidence="2">
    <location>
        <begin position="19"/>
        <end position="107"/>
    </location>
</feature>
<dbReference type="Proteomes" id="UP000811619">
    <property type="component" value="Unassembled WGS sequence"/>
</dbReference>
<evidence type="ECO:0000256" key="2">
    <source>
        <dbReference type="SAM" id="SignalP"/>
    </source>
</evidence>
<protein>
    <submittedName>
        <fullName evidence="3">Uncharacterized protein</fullName>
    </submittedName>
</protein>
<comment type="caution">
    <text evidence="3">The sequence shown here is derived from an EMBL/GenBank/DDBJ whole genome shotgun (WGS) entry which is preliminary data.</text>
</comment>
<dbReference type="GO" id="GO:0005576">
    <property type="term" value="C:extracellular region"/>
    <property type="evidence" value="ECO:0007669"/>
    <property type="project" value="TreeGrafter"/>
</dbReference>
<organism evidence="3 4">
    <name type="scientific">Claviceps africana</name>
    <dbReference type="NCBI Taxonomy" id="83212"/>
    <lineage>
        <taxon>Eukaryota</taxon>
        <taxon>Fungi</taxon>
        <taxon>Dikarya</taxon>
        <taxon>Ascomycota</taxon>
        <taxon>Pezizomycotina</taxon>
        <taxon>Sordariomycetes</taxon>
        <taxon>Hypocreomycetidae</taxon>
        <taxon>Hypocreales</taxon>
        <taxon>Clavicipitaceae</taxon>
        <taxon>Claviceps</taxon>
    </lineage>
</organism>
<evidence type="ECO:0000313" key="3">
    <source>
        <dbReference type="EMBL" id="KAG5925967.1"/>
    </source>
</evidence>
<accession>A0A8K0J6U9</accession>
<name>A0A8K0J6U9_9HYPO</name>
<feature type="region of interest" description="Disordered" evidence="1">
    <location>
        <begin position="80"/>
        <end position="107"/>
    </location>
</feature>
<dbReference type="PANTHER" id="PTHR38787">
    <property type="entry name" value="REGULATORY P DOMAIN-CONTAINING PROTEIN"/>
    <property type="match status" value="1"/>
</dbReference>